<evidence type="ECO:0000313" key="11">
    <source>
        <dbReference type="Proteomes" id="UP000789342"/>
    </source>
</evidence>
<comment type="caution">
    <text evidence="10">The sequence shown here is derived from an EMBL/GenBank/DDBJ whole genome shotgun (WGS) entry which is preliminary data.</text>
</comment>
<dbReference type="Proteomes" id="UP000789342">
    <property type="component" value="Unassembled WGS sequence"/>
</dbReference>
<organism evidence="10 11">
    <name type="scientific">Acaulospora morrowiae</name>
    <dbReference type="NCBI Taxonomy" id="94023"/>
    <lineage>
        <taxon>Eukaryota</taxon>
        <taxon>Fungi</taxon>
        <taxon>Fungi incertae sedis</taxon>
        <taxon>Mucoromycota</taxon>
        <taxon>Glomeromycotina</taxon>
        <taxon>Glomeromycetes</taxon>
        <taxon>Diversisporales</taxon>
        <taxon>Acaulosporaceae</taxon>
        <taxon>Acaulospora</taxon>
    </lineage>
</organism>
<evidence type="ECO:0000259" key="7">
    <source>
        <dbReference type="Pfam" id="PF00394"/>
    </source>
</evidence>
<dbReference type="OrthoDB" id="2121828at2759"/>
<feature type="signal peptide" evidence="6">
    <location>
        <begin position="1"/>
        <end position="21"/>
    </location>
</feature>
<dbReference type="InterPro" id="IPR001117">
    <property type="entry name" value="Cu-oxidase_2nd"/>
</dbReference>
<dbReference type="AlphaFoldDB" id="A0A9N9D868"/>
<dbReference type="EMBL" id="CAJVPV010008348">
    <property type="protein sequence ID" value="CAG8629619.1"/>
    <property type="molecule type" value="Genomic_DNA"/>
</dbReference>
<dbReference type="InterPro" id="IPR011707">
    <property type="entry name" value="Cu-oxidase-like_N"/>
</dbReference>
<evidence type="ECO:0000256" key="5">
    <source>
        <dbReference type="SAM" id="MobiDB-lite"/>
    </source>
</evidence>
<keyword evidence="11" id="KW-1185">Reference proteome</keyword>
<comment type="similarity">
    <text evidence="1">Belongs to the multicopper oxidase family.</text>
</comment>
<dbReference type="GO" id="GO:0005507">
    <property type="term" value="F:copper ion binding"/>
    <property type="evidence" value="ECO:0007669"/>
    <property type="project" value="InterPro"/>
</dbReference>
<dbReference type="SUPFAM" id="SSF49503">
    <property type="entry name" value="Cupredoxins"/>
    <property type="match status" value="3"/>
</dbReference>
<dbReference type="InterPro" id="IPR011706">
    <property type="entry name" value="Cu-oxidase_C"/>
</dbReference>
<protein>
    <submittedName>
        <fullName evidence="10">15279_t:CDS:1</fullName>
    </submittedName>
</protein>
<evidence type="ECO:0000313" key="10">
    <source>
        <dbReference type="EMBL" id="CAG8629619.1"/>
    </source>
</evidence>
<feature type="domain" description="Plastocyanin-like" evidence="8">
    <location>
        <begin position="438"/>
        <end position="542"/>
    </location>
</feature>
<evidence type="ECO:0000256" key="3">
    <source>
        <dbReference type="ARBA" id="ARBA00023002"/>
    </source>
</evidence>
<gene>
    <name evidence="10" type="ORF">AMORRO_LOCUS9025</name>
</gene>
<accession>A0A9N9D868</accession>
<dbReference type="Pfam" id="PF07732">
    <property type="entry name" value="Cu-oxidase_3"/>
    <property type="match status" value="1"/>
</dbReference>
<dbReference type="GO" id="GO:0016491">
    <property type="term" value="F:oxidoreductase activity"/>
    <property type="evidence" value="ECO:0007669"/>
    <property type="project" value="UniProtKB-KW"/>
</dbReference>
<feature type="domain" description="Plastocyanin-like" evidence="7">
    <location>
        <begin position="186"/>
        <end position="354"/>
    </location>
</feature>
<dbReference type="InterPro" id="IPR002355">
    <property type="entry name" value="Cu_oxidase_Cu_BS"/>
</dbReference>
<dbReference type="PANTHER" id="PTHR11709:SF511">
    <property type="entry name" value="LACCASE"/>
    <property type="match status" value="1"/>
</dbReference>
<feature type="chain" id="PRO_5040273224" evidence="6">
    <location>
        <begin position="22"/>
        <end position="564"/>
    </location>
</feature>
<dbReference type="PANTHER" id="PTHR11709">
    <property type="entry name" value="MULTI-COPPER OXIDASE"/>
    <property type="match status" value="1"/>
</dbReference>
<evidence type="ECO:0000259" key="9">
    <source>
        <dbReference type="Pfam" id="PF07732"/>
    </source>
</evidence>
<sequence>MRSIFIFTFICLICYILPGSAVPLNERDDEVTPSLVQTDFFKAFQPLPETPTNVVRSYTFELKKVPLAIDGVSRLVWAVNGQYPGPMIRANKGDTFNITVINKFGDPATIHWHGLDQKGSNWYDGVPGITQCPIPNGVTFSYVFNLTQSGTYWYHSHFIAQYVDGLKGPIVIYDQDDPYKKDYDYEYVLEVSDWYHKPTGDFLPEFRSPTYFAADPFPDSGEITGVGQWNCTIPTCKPTKFATYKVTKGKKYRFRIINTSAMAHFTISIDNHPLKIIEVEGTIVEPVTVEVLSVNIAQRYSVIVDANQPIENYWIRATLSNCSLPGQFPLTINYNETKIFQNMNITGILKYEGAPDTLPTSQAYPANESDCTDQDPTTLKPKSLSPSVPTGNATRIPLLIEIVGVPQLEATINNSSIVLDFSYPSNKKVIDGAGFITSDNAYAYDNPGGAIEILLMNTEGRTHPFHLHGHSFWVVAEGIFNQSLDTLKYNFDNPIYRDTVTVKPFGLTAIRYYADNPGVWLIHCHIEWHVEMGMVAQLIENPSVFNKSSIPEAVLGLCEAFDNG</sequence>
<dbReference type="Gene3D" id="2.60.40.420">
    <property type="entry name" value="Cupredoxins - blue copper proteins"/>
    <property type="match status" value="3"/>
</dbReference>
<dbReference type="PROSITE" id="PS00080">
    <property type="entry name" value="MULTICOPPER_OXIDASE2"/>
    <property type="match status" value="1"/>
</dbReference>
<feature type="region of interest" description="Disordered" evidence="5">
    <location>
        <begin position="359"/>
        <end position="388"/>
    </location>
</feature>
<evidence type="ECO:0000256" key="4">
    <source>
        <dbReference type="ARBA" id="ARBA00023008"/>
    </source>
</evidence>
<evidence type="ECO:0000256" key="2">
    <source>
        <dbReference type="ARBA" id="ARBA00022723"/>
    </source>
</evidence>
<keyword evidence="2" id="KW-0479">Metal-binding</keyword>
<dbReference type="InterPro" id="IPR033138">
    <property type="entry name" value="Cu_oxidase_CS"/>
</dbReference>
<evidence type="ECO:0000256" key="6">
    <source>
        <dbReference type="SAM" id="SignalP"/>
    </source>
</evidence>
<dbReference type="InterPro" id="IPR045087">
    <property type="entry name" value="Cu-oxidase_fam"/>
</dbReference>
<dbReference type="Pfam" id="PF00394">
    <property type="entry name" value="Cu-oxidase"/>
    <property type="match status" value="1"/>
</dbReference>
<evidence type="ECO:0000259" key="8">
    <source>
        <dbReference type="Pfam" id="PF07731"/>
    </source>
</evidence>
<dbReference type="InterPro" id="IPR008972">
    <property type="entry name" value="Cupredoxin"/>
</dbReference>
<dbReference type="PROSITE" id="PS00079">
    <property type="entry name" value="MULTICOPPER_OXIDASE1"/>
    <property type="match status" value="2"/>
</dbReference>
<dbReference type="Pfam" id="PF07731">
    <property type="entry name" value="Cu-oxidase_2"/>
    <property type="match status" value="1"/>
</dbReference>
<keyword evidence="3" id="KW-0560">Oxidoreductase</keyword>
<feature type="non-terminal residue" evidence="10">
    <location>
        <position position="564"/>
    </location>
</feature>
<name>A0A9N9D868_9GLOM</name>
<proteinExistence type="inferred from homology"/>
<reference evidence="10" key="1">
    <citation type="submission" date="2021-06" db="EMBL/GenBank/DDBJ databases">
        <authorList>
            <person name="Kallberg Y."/>
            <person name="Tangrot J."/>
            <person name="Rosling A."/>
        </authorList>
    </citation>
    <scope>NUCLEOTIDE SEQUENCE</scope>
    <source>
        <strain evidence="10">CL551</strain>
    </source>
</reference>
<keyword evidence="4" id="KW-0186">Copper</keyword>
<feature type="domain" description="Plastocyanin-like" evidence="9">
    <location>
        <begin position="67"/>
        <end position="176"/>
    </location>
</feature>
<evidence type="ECO:0000256" key="1">
    <source>
        <dbReference type="ARBA" id="ARBA00010609"/>
    </source>
</evidence>
<keyword evidence="6" id="KW-0732">Signal</keyword>
<dbReference type="FunFam" id="2.60.40.420:FF:000045">
    <property type="entry name" value="Laccase 2"/>
    <property type="match status" value="1"/>
</dbReference>